<dbReference type="EMBL" id="JAEMWZ010000094">
    <property type="protein sequence ID" value="KAG7136953.1"/>
    <property type="molecule type" value="Genomic_DNA"/>
</dbReference>
<evidence type="ECO:0000313" key="1">
    <source>
        <dbReference type="EMBL" id="KAG7136953.1"/>
    </source>
</evidence>
<dbReference type="AlphaFoldDB" id="A0A8I3AWS6"/>
<accession>A0A8I3AWS6</accession>
<comment type="caution">
    <text evidence="1">The sequence shown here is derived from an EMBL/GenBank/DDBJ whole genome shotgun (WGS) entry which is preliminary data.</text>
</comment>
<name>A0A8I3AWS6_VERLO</name>
<organism evidence="1 2">
    <name type="scientific">Verticillium longisporum</name>
    <name type="common">Verticillium dahliae var. longisporum</name>
    <dbReference type="NCBI Taxonomy" id="100787"/>
    <lineage>
        <taxon>Eukaryota</taxon>
        <taxon>Fungi</taxon>
        <taxon>Dikarya</taxon>
        <taxon>Ascomycota</taxon>
        <taxon>Pezizomycotina</taxon>
        <taxon>Sordariomycetes</taxon>
        <taxon>Hypocreomycetidae</taxon>
        <taxon>Glomerellales</taxon>
        <taxon>Plectosphaerellaceae</taxon>
        <taxon>Verticillium</taxon>
    </lineage>
</organism>
<evidence type="ECO:0000313" key="2">
    <source>
        <dbReference type="Proteomes" id="UP000689129"/>
    </source>
</evidence>
<protein>
    <submittedName>
        <fullName evidence="1">Uncharacterized protein</fullName>
    </submittedName>
</protein>
<dbReference type="Proteomes" id="UP000689129">
    <property type="component" value="Unassembled WGS sequence"/>
</dbReference>
<gene>
    <name evidence="1" type="ORF">HYQ45_005548</name>
</gene>
<reference evidence="1" key="1">
    <citation type="journal article" date="2021" name="Mol. Plant Pathol.">
        <title>A 20-kb lineage-specific genomic region tames virulence in pathogenic amphidiploid Verticillium longisporum.</title>
        <authorList>
            <person name="Harting R."/>
            <person name="Starke J."/>
            <person name="Kusch H."/>
            <person name="Poggeler S."/>
            <person name="Maurus I."/>
            <person name="Schluter R."/>
            <person name="Landesfeind M."/>
            <person name="Bulla I."/>
            <person name="Nowrousian M."/>
            <person name="de Jonge R."/>
            <person name="Stahlhut G."/>
            <person name="Hoff K.J."/>
            <person name="Asshauer K.P."/>
            <person name="Thurmer A."/>
            <person name="Stanke M."/>
            <person name="Daniel R."/>
            <person name="Morgenstern B."/>
            <person name="Thomma B.P.H.J."/>
            <person name="Kronstad J.W."/>
            <person name="Braus-Stromeyer S.A."/>
            <person name="Braus G.H."/>
        </authorList>
    </citation>
    <scope>NUCLEOTIDE SEQUENCE</scope>
    <source>
        <strain evidence="1">Vl32</strain>
    </source>
</reference>
<sequence length="72" mass="7727">MLLWSTPPSGTSNIAWQDLLSASTHPRTPTGHPPGNLEVLHSRASFLVRSTLSTQGIARQTEQKAESRGSAC</sequence>
<proteinExistence type="predicted"/>